<reference evidence="6 7" key="1">
    <citation type="submission" date="2019-01" db="EMBL/GenBank/DDBJ databases">
        <title>Genome sequencing of strain FW100M-2.</title>
        <authorList>
            <person name="Heo J."/>
            <person name="Kim S.-J."/>
            <person name="Kim J.-S."/>
            <person name="Hong S.-B."/>
            <person name="Kwon S.-W."/>
        </authorList>
    </citation>
    <scope>NUCLEOTIDE SEQUENCE [LARGE SCALE GENOMIC DNA]</scope>
    <source>
        <strain evidence="6 7">FW100M-2</strain>
    </source>
</reference>
<dbReference type="SUPFAM" id="SSF55383">
    <property type="entry name" value="Copper amine oxidase, domain N"/>
    <property type="match status" value="1"/>
</dbReference>
<dbReference type="PANTHER" id="PTHR43343">
    <property type="entry name" value="PEPTIDASE S12"/>
    <property type="match status" value="1"/>
</dbReference>
<dbReference type="Proteomes" id="UP000293568">
    <property type="component" value="Chromosome"/>
</dbReference>
<feature type="chain" id="PRO_5020821792" evidence="4">
    <location>
        <begin position="29"/>
        <end position="527"/>
    </location>
</feature>
<dbReference type="InterPro" id="IPR001940">
    <property type="entry name" value="Peptidase_S1C"/>
</dbReference>
<dbReference type="KEGG" id="pprt:ET464_10145"/>
<dbReference type="RefSeq" id="WP_129440569.1">
    <property type="nucleotide sequence ID" value="NZ_CP035492.1"/>
</dbReference>
<name>A0A4P6EUS9_9BACL</name>
<organism evidence="6 7">
    <name type="scientific">Paenibacillus protaetiae</name>
    <dbReference type="NCBI Taxonomy" id="2509456"/>
    <lineage>
        <taxon>Bacteria</taxon>
        <taxon>Bacillati</taxon>
        <taxon>Bacillota</taxon>
        <taxon>Bacilli</taxon>
        <taxon>Bacillales</taxon>
        <taxon>Paenibacillaceae</taxon>
        <taxon>Paenibacillus</taxon>
    </lineage>
</organism>
<accession>A0A4P6EUS9</accession>
<dbReference type="InterPro" id="IPR036582">
    <property type="entry name" value="Mao_N_sf"/>
</dbReference>
<protein>
    <submittedName>
        <fullName evidence="6">Trypsin-like serine protease</fullName>
    </submittedName>
</protein>
<keyword evidence="4" id="KW-0732">Signal</keyword>
<dbReference type="SUPFAM" id="SSF50494">
    <property type="entry name" value="Trypsin-like serine proteases"/>
    <property type="match status" value="1"/>
</dbReference>
<feature type="signal peptide" evidence="4">
    <location>
        <begin position="1"/>
        <end position="28"/>
    </location>
</feature>
<keyword evidence="2" id="KW-0378">Hydrolase</keyword>
<dbReference type="InterPro" id="IPR051201">
    <property type="entry name" value="Chloro_Bact_Ser_Proteases"/>
</dbReference>
<evidence type="ECO:0000259" key="5">
    <source>
        <dbReference type="Pfam" id="PF07833"/>
    </source>
</evidence>
<evidence type="ECO:0000256" key="1">
    <source>
        <dbReference type="ARBA" id="ARBA00022670"/>
    </source>
</evidence>
<gene>
    <name evidence="6" type="ORF">ET464_10145</name>
</gene>
<evidence type="ECO:0000313" key="7">
    <source>
        <dbReference type="Proteomes" id="UP000293568"/>
    </source>
</evidence>
<feature type="domain" description="Copper amine oxidase-like N-terminal" evidence="5">
    <location>
        <begin position="53"/>
        <end position="159"/>
    </location>
</feature>
<dbReference type="InterPro" id="IPR012854">
    <property type="entry name" value="Cu_amine_oxidase-like_N"/>
</dbReference>
<dbReference type="Gene3D" id="2.40.10.120">
    <property type="match status" value="1"/>
</dbReference>
<proteinExistence type="predicted"/>
<dbReference type="PRINTS" id="PR00834">
    <property type="entry name" value="PROTEASES2C"/>
</dbReference>
<dbReference type="PANTHER" id="PTHR43343:SF3">
    <property type="entry name" value="PROTEASE DO-LIKE 8, CHLOROPLASTIC"/>
    <property type="match status" value="1"/>
</dbReference>
<dbReference type="Pfam" id="PF07833">
    <property type="entry name" value="Cu_amine_oxidN1"/>
    <property type="match status" value="1"/>
</dbReference>
<dbReference type="AlphaFoldDB" id="A0A4P6EUS9"/>
<dbReference type="OrthoDB" id="189537at2"/>
<evidence type="ECO:0000313" key="6">
    <source>
        <dbReference type="EMBL" id="QAY66714.1"/>
    </source>
</evidence>
<dbReference type="Pfam" id="PF13365">
    <property type="entry name" value="Trypsin_2"/>
    <property type="match status" value="1"/>
</dbReference>
<keyword evidence="1 6" id="KW-0645">Protease</keyword>
<dbReference type="GO" id="GO:0004252">
    <property type="term" value="F:serine-type endopeptidase activity"/>
    <property type="evidence" value="ECO:0007669"/>
    <property type="project" value="InterPro"/>
</dbReference>
<dbReference type="GO" id="GO:0006508">
    <property type="term" value="P:proteolysis"/>
    <property type="evidence" value="ECO:0007669"/>
    <property type="project" value="UniProtKB-KW"/>
</dbReference>
<evidence type="ECO:0000256" key="4">
    <source>
        <dbReference type="SAM" id="SignalP"/>
    </source>
</evidence>
<keyword evidence="7" id="KW-1185">Reference proteome</keyword>
<dbReference type="EMBL" id="CP035492">
    <property type="protein sequence ID" value="QAY66714.1"/>
    <property type="molecule type" value="Genomic_DNA"/>
</dbReference>
<evidence type="ECO:0000256" key="2">
    <source>
        <dbReference type="ARBA" id="ARBA00022801"/>
    </source>
</evidence>
<dbReference type="Gene3D" id="3.30.457.10">
    <property type="entry name" value="Copper amine oxidase-like, N-terminal domain"/>
    <property type="match status" value="1"/>
</dbReference>
<evidence type="ECO:0000256" key="3">
    <source>
        <dbReference type="ARBA" id="ARBA00022825"/>
    </source>
</evidence>
<sequence length="527" mass="56623">MKNKMIAPALLAPAIAAALLLTPVGQGAASAAAVSPQITLSASAAAANVKVEVDGKALSLNPGAFTQNGVTYVPMRAIFEALGASVTWEPTTKTIIGNNYDTTITLSIGVNKAVVNGKTVNLSAAPIEKNGTAFVPARFIAESLHAEVKWVNQTQTVQITSESAIWEKEYAEWQNDQNQAVSDSAKMTAEQIVDQYDGSIVMVNTVYSDGTGIGSGIVVGDHYILTNYHVVNGATSATIDTIYGDTLTVQGVAAYDDNTDLAIIQTKESLSNYYIDPVPVTTSFQAVKGGKVYAIGSPLGVQNTVSEGLISNVTRDGMVSMIQTNAPIDHGSSGGALFNEYGQLIGITSSGLESQANLNYAVSAIHAALLMQELPASPAADVGFLPDSGPGTLTGASMDTIQKYMKDNYSALTSMNQVIQMTDWSVKRDSKNWIVINANIDPLYYSYYFDSIKPDLRLWAVTMGYDLHKLLPNETIQFQLYYDRTFGFEPRGFDASDVTKTGDGKWRVRLPILDMQLKDQMLIQLKD</sequence>
<dbReference type="InterPro" id="IPR009003">
    <property type="entry name" value="Peptidase_S1_PA"/>
</dbReference>
<keyword evidence="3" id="KW-0720">Serine protease</keyword>